<dbReference type="EMBL" id="AUWY01000123">
    <property type="protein sequence ID" value="EQB30298.1"/>
    <property type="molecule type" value="Genomic_DNA"/>
</dbReference>
<dbReference type="Proteomes" id="UP000015523">
    <property type="component" value="Unassembled WGS sequence"/>
</dbReference>
<dbReference type="STRING" id="1346791.M529_20735"/>
<accession>T0KA75</accession>
<dbReference type="InterPro" id="IPR038488">
    <property type="entry name" value="Integrase_DNA-bd_sf"/>
</dbReference>
<comment type="caution">
    <text evidence="2">The sequence shown here is derived from an EMBL/GenBank/DDBJ whole genome shotgun (WGS) entry which is preliminary data.</text>
</comment>
<evidence type="ECO:0000259" key="1">
    <source>
        <dbReference type="Pfam" id="PF13356"/>
    </source>
</evidence>
<proteinExistence type="predicted"/>
<dbReference type="AlphaFoldDB" id="T0KA75"/>
<sequence>MTLTFAAINAAQPRGKSYKLAGRQGLYLFVAASGTKSWRYKYDFGGRKGC</sequence>
<feature type="domain" description="Integrase DNA-binding" evidence="1">
    <location>
        <begin position="3"/>
        <end position="46"/>
    </location>
</feature>
<gene>
    <name evidence="2" type="ORF">M529_20735</name>
</gene>
<reference evidence="2 3" key="1">
    <citation type="journal article" date="2013" name="Genome Announc.">
        <title>Draft Genome Sequence of Sphingobium ummariense Strain RL-3, a Hexachlorocyclohexane-Degrading Bacterium.</title>
        <authorList>
            <person name="Kohli P."/>
            <person name="Dua A."/>
            <person name="Sangwan N."/>
            <person name="Oldach P."/>
            <person name="Khurana J.P."/>
            <person name="Lal R."/>
        </authorList>
    </citation>
    <scope>NUCLEOTIDE SEQUENCE [LARGE SCALE GENOMIC DNA]</scope>
    <source>
        <strain evidence="2 3">RL-3</strain>
    </source>
</reference>
<protein>
    <recommendedName>
        <fullName evidence="1">Integrase DNA-binding domain-containing protein</fullName>
    </recommendedName>
</protein>
<name>T0KA75_9SPHN</name>
<organism evidence="2 3">
    <name type="scientific">Sphingobium ummariense RL-3</name>
    <dbReference type="NCBI Taxonomy" id="1346791"/>
    <lineage>
        <taxon>Bacteria</taxon>
        <taxon>Pseudomonadati</taxon>
        <taxon>Pseudomonadota</taxon>
        <taxon>Alphaproteobacteria</taxon>
        <taxon>Sphingomonadales</taxon>
        <taxon>Sphingomonadaceae</taxon>
        <taxon>Sphingobium</taxon>
    </lineage>
</organism>
<dbReference type="Gene3D" id="3.30.160.390">
    <property type="entry name" value="Integrase, DNA-binding domain"/>
    <property type="match status" value="1"/>
</dbReference>
<evidence type="ECO:0000313" key="3">
    <source>
        <dbReference type="Proteomes" id="UP000015523"/>
    </source>
</evidence>
<dbReference type="InterPro" id="IPR025166">
    <property type="entry name" value="Integrase_DNA_bind_dom"/>
</dbReference>
<dbReference type="PATRIC" id="fig|1346791.3.peg.4012"/>
<dbReference type="Pfam" id="PF13356">
    <property type="entry name" value="Arm-DNA-bind_3"/>
    <property type="match status" value="1"/>
</dbReference>
<evidence type="ECO:0000313" key="2">
    <source>
        <dbReference type="EMBL" id="EQB30298.1"/>
    </source>
</evidence>
<keyword evidence="3" id="KW-1185">Reference proteome</keyword>